<dbReference type="Pfam" id="PF00893">
    <property type="entry name" value="Multi_Drug_Res"/>
    <property type="match status" value="1"/>
</dbReference>
<evidence type="ECO:0000256" key="1">
    <source>
        <dbReference type="ARBA" id="ARBA00004651"/>
    </source>
</evidence>
<keyword evidence="11" id="KW-1185">Reference proteome</keyword>
<comment type="subcellular location">
    <subcellularLocation>
        <location evidence="1 8">Cell membrane</location>
        <topology evidence="1 8">Multi-pass membrane protein</topology>
    </subcellularLocation>
</comment>
<gene>
    <name evidence="10" type="ORF">I9W95_15450</name>
</gene>
<dbReference type="EMBL" id="JAEDAH010000097">
    <property type="protein sequence ID" value="MCA6064998.1"/>
    <property type="molecule type" value="Genomic_DNA"/>
</dbReference>
<evidence type="ECO:0000256" key="6">
    <source>
        <dbReference type="ARBA" id="ARBA00023136"/>
    </source>
</evidence>
<dbReference type="InterPro" id="IPR037185">
    <property type="entry name" value="EmrE-like"/>
</dbReference>
<keyword evidence="3" id="KW-1003">Cell membrane</keyword>
<accession>A0ABS7ZUW5</accession>
<comment type="similarity">
    <text evidence="7 8">Belongs to the drug/metabolite transporter (DMT) superfamily. Small multidrug resistance (SMR) (TC 2.A.7.1) family.</text>
</comment>
<feature type="transmembrane region" description="Helical" evidence="9">
    <location>
        <begin position="30"/>
        <end position="51"/>
    </location>
</feature>
<evidence type="ECO:0000256" key="9">
    <source>
        <dbReference type="SAM" id="Phobius"/>
    </source>
</evidence>
<protein>
    <submittedName>
        <fullName evidence="10">QacE family quaternary ammonium compound efflux SMR transporter</fullName>
    </submittedName>
</protein>
<dbReference type="Proteomes" id="UP000714380">
    <property type="component" value="Unassembled WGS sequence"/>
</dbReference>
<evidence type="ECO:0000256" key="7">
    <source>
        <dbReference type="ARBA" id="ARBA00038032"/>
    </source>
</evidence>
<feature type="transmembrane region" description="Helical" evidence="9">
    <location>
        <begin position="58"/>
        <end position="79"/>
    </location>
</feature>
<evidence type="ECO:0000313" key="11">
    <source>
        <dbReference type="Proteomes" id="UP000714380"/>
    </source>
</evidence>
<keyword evidence="4 8" id="KW-0812">Transmembrane</keyword>
<dbReference type="InterPro" id="IPR045324">
    <property type="entry name" value="Small_multidrug_res"/>
</dbReference>
<feature type="transmembrane region" description="Helical" evidence="9">
    <location>
        <begin position="85"/>
        <end position="104"/>
    </location>
</feature>
<evidence type="ECO:0000256" key="3">
    <source>
        <dbReference type="ARBA" id="ARBA00022475"/>
    </source>
</evidence>
<evidence type="ECO:0000256" key="5">
    <source>
        <dbReference type="ARBA" id="ARBA00022989"/>
    </source>
</evidence>
<keyword evidence="2" id="KW-0813">Transport</keyword>
<organism evidence="10 11">
    <name type="scientific">Thalassolituus marinus</name>
    <dbReference type="NCBI Taxonomy" id="671053"/>
    <lineage>
        <taxon>Bacteria</taxon>
        <taxon>Pseudomonadati</taxon>
        <taxon>Pseudomonadota</taxon>
        <taxon>Gammaproteobacteria</taxon>
        <taxon>Oceanospirillales</taxon>
        <taxon>Oceanospirillaceae</taxon>
        <taxon>Thalassolituus</taxon>
    </lineage>
</organism>
<name>A0ABS7ZUW5_9GAMM</name>
<dbReference type="Gene3D" id="1.10.3730.20">
    <property type="match status" value="1"/>
</dbReference>
<keyword evidence="5 9" id="KW-1133">Transmembrane helix</keyword>
<evidence type="ECO:0000313" key="10">
    <source>
        <dbReference type="EMBL" id="MCA6064998.1"/>
    </source>
</evidence>
<evidence type="ECO:0000256" key="2">
    <source>
        <dbReference type="ARBA" id="ARBA00022448"/>
    </source>
</evidence>
<keyword evidence="6 9" id="KW-0472">Membrane</keyword>
<dbReference type="RefSeq" id="WP_225676510.1">
    <property type="nucleotide sequence ID" value="NZ_JAEDAH010000097.1"/>
</dbReference>
<dbReference type="SUPFAM" id="SSF103481">
    <property type="entry name" value="Multidrug resistance efflux transporter EmrE"/>
    <property type="match status" value="1"/>
</dbReference>
<sequence length="109" mass="11605">MSTYWLLTAAIIAEVIATSALKASDGFSRLWPSVTVVVGYAISFYLLAIVLKTLPVGITYAIWSGVGMVLVAVIGWWFFAQHLDAAAITGIALIMAGVLVINLFSSSTH</sequence>
<proteinExistence type="inferred from homology"/>
<comment type="caution">
    <text evidence="10">The sequence shown here is derived from an EMBL/GenBank/DDBJ whole genome shotgun (WGS) entry which is preliminary data.</text>
</comment>
<evidence type="ECO:0000256" key="4">
    <source>
        <dbReference type="ARBA" id="ARBA00022692"/>
    </source>
</evidence>
<dbReference type="PANTHER" id="PTHR30561">
    <property type="entry name" value="SMR FAMILY PROTON-DEPENDENT DRUG EFFLUX TRANSPORTER SUGE"/>
    <property type="match status" value="1"/>
</dbReference>
<dbReference type="PANTHER" id="PTHR30561:SF1">
    <property type="entry name" value="MULTIDRUG TRANSPORTER EMRE"/>
    <property type="match status" value="1"/>
</dbReference>
<dbReference type="InterPro" id="IPR000390">
    <property type="entry name" value="Small_drug/metabolite_transptr"/>
</dbReference>
<reference evidence="10 11" key="1">
    <citation type="submission" date="2020-12" db="EMBL/GenBank/DDBJ databases">
        <title>Novel Thalassolituus-related marine hydrocarbonoclastic bacteria mediated algae-derived hydrocarbons mineralization in twilight zone of the northern South China Sea.</title>
        <authorList>
            <person name="Dong C."/>
        </authorList>
    </citation>
    <scope>NUCLEOTIDE SEQUENCE [LARGE SCALE GENOMIC DNA]</scope>
    <source>
        <strain evidence="10 11">IMCC1826</strain>
    </source>
</reference>
<evidence type="ECO:0000256" key="8">
    <source>
        <dbReference type="RuleBase" id="RU003942"/>
    </source>
</evidence>